<evidence type="ECO:0000313" key="2">
    <source>
        <dbReference type="Proteomes" id="UP000230159"/>
    </source>
</evidence>
<proteinExistence type="predicted"/>
<gene>
    <name evidence="1" type="ORF">COW86_00850</name>
</gene>
<comment type="caution">
    <text evidence="1">The sequence shown here is derived from an EMBL/GenBank/DDBJ whole genome shotgun (WGS) entry which is preliminary data.</text>
</comment>
<organism evidence="1 2">
    <name type="scientific">Candidatus Kuenenbacteria bacterium CG22_combo_CG10-13_8_21_14_all_39_9</name>
    <dbReference type="NCBI Taxonomy" id="1974621"/>
    <lineage>
        <taxon>Bacteria</taxon>
        <taxon>Candidatus Kueneniibacteriota</taxon>
    </lineage>
</organism>
<reference evidence="1 2" key="1">
    <citation type="submission" date="2017-09" db="EMBL/GenBank/DDBJ databases">
        <title>Depth-based differentiation of microbial function through sediment-hosted aquifers and enrichment of novel symbionts in the deep terrestrial subsurface.</title>
        <authorList>
            <person name="Probst A.J."/>
            <person name="Ladd B."/>
            <person name="Jarett J.K."/>
            <person name="Geller-Mcgrath D.E."/>
            <person name="Sieber C.M."/>
            <person name="Emerson J.B."/>
            <person name="Anantharaman K."/>
            <person name="Thomas B.C."/>
            <person name="Malmstrom R."/>
            <person name="Stieglmeier M."/>
            <person name="Klingl A."/>
            <person name="Woyke T."/>
            <person name="Ryan C.M."/>
            <person name="Banfield J.F."/>
        </authorList>
    </citation>
    <scope>NUCLEOTIDE SEQUENCE [LARGE SCALE GENOMIC DNA]</scope>
    <source>
        <strain evidence="1">CG22_combo_CG10-13_8_21_14_all_39_9</strain>
    </source>
</reference>
<accession>A0A2H0D1R2</accession>
<protein>
    <submittedName>
        <fullName evidence="1">Uncharacterized protein</fullName>
    </submittedName>
</protein>
<name>A0A2H0D1R2_9BACT</name>
<dbReference type="Proteomes" id="UP000230159">
    <property type="component" value="Unassembled WGS sequence"/>
</dbReference>
<dbReference type="EMBL" id="PCTN01000035">
    <property type="protein sequence ID" value="PIP75951.1"/>
    <property type="molecule type" value="Genomic_DNA"/>
</dbReference>
<dbReference type="AlphaFoldDB" id="A0A2H0D1R2"/>
<sequence length="134" mass="15766">MKSCIKIIRLFDRIGVADGVEKVLPVFKYNLRFHWTEALIDLAYQYPQYIDLFKRFPIGPGSTPTMRILNKTANPENTCLALMRAGFKNFPYLSYGRKQVWLSAENWEGICCEFRKYDNLQHGKGRKRIFTYTN</sequence>
<evidence type="ECO:0000313" key="1">
    <source>
        <dbReference type="EMBL" id="PIP75951.1"/>
    </source>
</evidence>